<dbReference type="Pfam" id="PF01876">
    <property type="entry name" value="RNase_P_p30"/>
    <property type="match status" value="1"/>
</dbReference>
<dbReference type="GO" id="GO:0003723">
    <property type="term" value="F:RNA binding"/>
    <property type="evidence" value="ECO:0007669"/>
    <property type="project" value="TreeGrafter"/>
</dbReference>
<comment type="catalytic activity">
    <reaction evidence="7">
        <text>Endonucleolytic cleavage of RNA, removing 5'-extranucleotides from tRNA precursor.</text>
        <dbReference type="EC" id="3.1.26.5"/>
    </reaction>
</comment>
<protein>
    <recommendedName>
        <fullName evidence="7">Ribonuclease P protein component 3</fullName>
        <shortName evidence="7">RNase P component 3</shortName>
        <ecNumber evidence="7">3.1.26.5</ecNumber>
    </recommendedName>
    <alternativeName>
        <fullName evidence="7">Rpp30</fullName>
    </alternativeName>
</protein>
<keyword evidence="2 7" id="KW-0963">Cytoplasm</keyword>
<keyword evidence="4 7" id="KW-0540">Nuclease</keyword>
<dbReference type="GO" id="GO:0001682">
    <property type="term" value="P:tRNA 5'-leader removal"/>
    <property type="evidence" value="ECO:0007669"/>
    <property type="project" value="UniProtKB-UniRule"/>
</dbReference>
<dbReference type="EC" id="3.1.26.5" evidence="7"/>
<evidence type="ECO:0000256" key="6">
    <source>
        <dbReference type="ARBA" id="ARBA00022801"/>
    </source>
</evidence>
<name>A0A4E0QBJ3_9EURY</name>
<keyword evidence="3 7" id="KW-0819">tRNA processing</keyword>
<dbReference type="InterPro" id="IPR023539">
    <property type="entry name" value="RNase_P_comp-3_arc"/>
</dbReference>
<comment type="similarity">
    <text evidence="1 7">Belongs to the eukaryotic/archaeal RNase P protein component 3 family.</text>
</comment>
<evidence type="ECO:0000256" key="4">
    <source>
        <dbReference type="ARBA" id="ARBA00022722"/>
    </source>
</evidence>
<dbReference type="InterPro" id="IPR002738">
    <property type="entry name" value="RNase_P_p30"/>
</dbReference>
<dbReference type="OrthoDB" id="85765at2157"/>
<dbReference type="SUPFAM" id="SSF89550">
    <property type="entry name" value="PHP domain-like"/>
    <property type="match status" value="1"/>
</dbReference>
<comment type="subcellular location">
    <subcellularLocation>
        <location evidence="7">Cytoplasm</location>
    </subcellularLocation>
</comment>
<evidence type="ECO:0000313" key="8">
    <source>
        <dbReference type="EMBL" id="TGC10544.1"/>
    </source>
</evidence>
<sequence length="249" mass="27191">MVESGFYDLNVYSVPDDSDKVCELAAIAKHLGYSGIAINDPDPSIDRSYPAGLAGIGIFSGVQIKIQNSSKLHGIVEKFRNRVDIITVHGGNESINRAAVENPKVDILTQMNVGTESGFNHVLAKEASDNKVAISFDLGDLIRLRGGSRVHVLSNFRKDLQLVRKYDVPFLLTSSPRSWYDMRAPRELIALASLFGMSREEAISGLTVIPQMLISRSCPPVGYLCEGVQVIRTELISEGSEGLNGDDVR</sequence>
<comment type="function">
    <text evidence="7">Part of ribonuclease P, a protein complex that generates mature tRNA molecules by cleaving their 5'-ends.</text>
</comment>
<accession>A0A4E0QBJ3</accession>
<evidence type="ECO:0000256" key="2">
    <source>
        <dbReference type="ARBA" id="ARBA00022490"/>
    </source>
</evidence>
<evidence type="ECO:0000256" key="1">
    <source>
        <dbReference type="ARBA" id="ARBA00007331"/>
    </source>
</evidence>
<dbReference type="Proteomes" id="UP000297295">
    <property type="component" value="Unassembled WGS sequence"/>
</dbReference>
<proteinExistence type="inferred from homology"/>
<organism evidence="8 9">
    <name type="scientific">Methanolobus halotolerans</name>
    <dbReference type="NCBI Taxonomy" id="2052935"/>
    <lineage>
        <taxon>Archaea</taxon>
        <taxon>Methanobacteriati</taxon>
        <taxon>Methanobacteriota</taxon>
        <taxon>Stenosarchaea group</taxon>
        <taxon>Methanomicrobia</taxon>
        <taxon>Methanosarcinales</taxon>
        <taxon>Methanosarcinaceae</taxon>
        <taxon>Methanolobus</taxon>
    </lineage>
</organism>
<comment type="subunit">
    <text evidence="7">Consists of a catalytic RNA component and at least 4-5 protein subunits.</text>
</comment>
<dbReference type="Gene3D" id="3.20.20.140">
    <property type="entry name" value="Metal-dependent hydrolases"/>
    <property type="match status" value="1"/>
</dbReference>
<dbReference type="GO" id="GO:0030677">
    <property type="term" value="C:ribonuclease P complex"/>
    <property type="evidence" value="ECO:0007669"/>
    <property type="project" value="UniProtKB-UniRule"/>
</dbReference>
<gene>
    <name evidence="7" type="primary">rnp3</name>
    <name evidence="8" type="ORF">CUN85_03360</name>
</gene>
<dbReference type="InterPro" id="IPR016195">
    <property type="entry name" value="Pol/histidinol_Pase-like"/>
</dbReference>
<keyword evidence="6 7" id="KW-0378">Hydrolase</keyword>
<evidence type="ECO:0000313" key="9">
    <source>
        <dbReference type="Proteomes" id="UP000297295"/>
    </source>
</evidence>
<evidence type="ECO:0000256" key="5">
    <source>
        <dbReference type="ARBA" id="ARBA00022759"/>
    </source>
</evidence>
<keyword evidence="9" id="KW-1185">Reference proteome</keyword>
<dbReference type="AlphaFoldDB" id="A0A4E0QBJ3"/>
<dbReference type="PANTHER" id="PTHR13031">
    <property type="entry name" value="RIBONUCLEASE P SUBUNIT P30"/>
    <property type="match status" value="1"/>
</dbReference>
<dbReference type="HAMAP" id="MF_00756">
    <property type="entry name" value="RNase_P_3"/>
    <property type="match status" value="1"/>
</dbReference>
<dbReference type="NCBIfam" id="NF046111">
    <property type="entry name" value="RNaseP3Mthb"/>
    <property type="match status" value="1"/>
</dbReference>
<dbReference type="GO" id="GO:0005737">
    <property type="term" value="C:cytoplasm"/>
    <property type="evidence" value="ECO:0007669"/>
    <property type="project" value="UniProtKB-SubCell"/>
</dbReference>
<dbReference type="PANTHER" id="PTHR13031:SF0">
    <property type="entry name" value="RIBONUCLEASE P PROTEIN SUBUNIT P30"/>
    <property type="match status" value="1"/>
</dbReference>
<dbReference type="GO" id="GO:0004526">
    <property type="term" value="F:ribonuclease P activity"/>
    <property type="evidence" value="ECO:0007669"/>
    <property type="project" value="UniProtKB-UniRule"/>
</dbReference>
<keyword evidence="5 7" id="KW-0255">Endonuclease</keyword>
<evidence type="ECO:0000256" key="7">
    <source>
        <dbReference type="HAMAP-Rule" id="MF_00756"/>
    </source>
</evidence>
<comment type="caution">
    <text evidence="8">The sequence shown here is derived from an EMBL/GenBank/DDBJ whole genome shotgun (WGS) entry which is preliminary data.</text>
</comment>
<reference evidence="8 9" key="1">
    <citation type="submission" date="2017-11" db="EMBL/GenBank/DDBJ databases">
        <title>Isolation and Characterization of Methanogenic Archaea from Saline Meromictic Lake at Siberia.</title>
        <authorList>
            <person name="Shen Y."/>
            <person name="Huang H.-H."/>
            <person name="Lai M.-C."/>
            <person name="Chen S.-C."/>
        </authorList>
    </citation>
    <scope>NUCLEOTIDE SEQUENCE [LARGE SCALE GENOMIC DNA]</scope>
    <source>
        <strain evidence="8 9">SY-01</strain>
    </source>
</reference>
<evidence type="ECO:0000256" key="3">
    <source>
        <dbReference type="ARBA" id="ARBA00022694"/>
    </source>
</evidence>
<dbReference type="RefSeq" id="WP_135388924.1">
    <property type="nucleotide sequence ID" value="NZ_PGGK01000003.1"/>
</dbReference>
<dbReference type="EMBL" id="PGGK01000003">
    <property type="protein sequence ID" value="TGC10544.1"/>
    <property type="molecule type" value="Genomic_DNA"/>
</dbReference>